<dbReference type="EMBL" id="JBGFUD010000436">
    <property type="protein sequence ID" value="MFH4974518.1"/>
    <property type="molecule type" value="Genomic_DNA"/>
</dbReference>
<organism evidence="5 6">
    <name type="scientific">Gnathostoma spinigerum</name>
    <dbReference type="NCBI Taxonomy" id="75299"/>
    <lineage>
        <taxon>Eukaryota</taxon>
        <taxon>Metazoa</taxon>
        <taxon>Ecdysozoa</taxon>
        <taxon>Nematoda</taxon>
        <taxon>Chromadorea</taxon>
        <taxon>Rhabditida</taxon>
        <taxon>Spirurina</taxon>
        <taxon>Gnathostomatomorpha</taxon>
        <taxon>Gnathostomatoidea</taxon>
        <taxon>Gnathostomatidae</taxon>
        <taxon>Gnathostoma</taxon>
    </lineage>
</organism>
<keyword evidence="1" id="KW-0206">Cytoskeleton</keyword>
<sequence>MAFDVKMLRSQLNSLVTREKHMSARGLKYLEKQTGIDRHMLAVAISAFLVCFLIMADRDAARFIANAILTAVPIMLTYIYPLERPRVSHLIIYWSVFAVITLCDPSFEGIRGYYVVKIVLLALLFLRPFNGADWIEQQLPSEYGLDAINSKDVHQRRLYESPVSSNKAAGKGGNAVGTDVSDPDDVLEMSLTMKVGRSPTISGPDSNQRKGAKKKSSDTNKKPSGMVSCDSTQITDSCRTITALSEAPSDLSFEPSGTLFFTHEINDSSASEVLKITNNSEKGIIFDSKDNARVPLLSVIPKRGIIKPHESILLHVKRTNYACDPPTLEKDWLTFNYSYCKPDTKSFEKSLIYEGKVRRQATVYIRFKPH</sequence>
<feature type="domain" description="MSP" evidence="4">
    <location>
        <begin position="250"/>
        <end position="370"/>
    </location>
</feature>
<keyword evidence="6" id="KW-1185">Reference proteome</keyword>
<evidence type="ECO:0000256" key="2">
    <source>
        <dbReference type="SAM" id="MobiDB-lite"/>
    </source>
</evidence>
<keyword evidence="3" id="KW-0472">Membrane</keyword>
<comment type="function">
    <text evidence="1">Central component in molecular interactions underlying sperm crawling. Forms an extensive filament system that extends from sperm villipoda, along the leading edge of the pseudopod.</text>
</comment>
<comment type="caution">
    <text evidence="5">The sequence shown here is derived from an EMBL/GenBank/DDBJ whole genome shotgun (WGS) entry which is preliminary data.</text>
</comment>
<dbReference type="InterPro" id="IPR013783">
    <property type="entry name" value="Ig-like_fold"/>
</dbReference>
<gene>
    <name evidence="5" type="ORF">AB6A40_001227</name>
</gene>
<dbReference type="Proteomes" id="UP001608902">
    <property type="component" value="Unassembled WGS sequence"/>
</dbReference>
<accession>A0ABD6ECH9</accession>
<evidence type="ECO:0000313" key="6">
    <source>
        <dbReference type="Proteomes" id="UP001608902"/>
    </source>
</evidence>
<proteinExistence type="predicted"/>
<dbReference type="Pfam" id="PF00635">
    <property type="entry name" value="Motile_Sperm"/>
    <property type="match status" value="1"/>
</dbReference>
<dbReference type="Gene3D" id="2.60.40.10">
    <property type="entry name" value="Immunoglobulins"/>
    <property type="match status" value="1"/>
</dbReference>
<dbReference type="InterPro" id="IPR000535">
    <property type="entry name" value="MSP_dom"/>
</dbReference>
<protein>
    <recommendedName>
        <fullName evidence="1">Major sperm protein</fullName>
    </recommendedName>
</protein>
<evidence type="ECO:0000259" key="4">
    <source>
        <dbReference type="PROSITE" id="PS50202"/>
    </source>
</evidence>
<keyword evidence="1" id="KW-0963">Cytoplasm</keyword>
<evidence type="ECO:0000256" key="1">
    <source>
        <dbReference type="RuleBase" id="RU003425"/>
    </source>
</evidence>
<dbReference type="AlphaFoldDB" id="A0ABD6ECH9"/>
<keyword evidence="3" id="KW-1133">Transmembrane helix</keyword>
<dbReference type="InterPro" id="IPR008962">
    <property type="entry name" value="PapD-like_sf"/>
</dbReference>
<feature type="region of interest" description="Disordered" evidence="2">
    <location>
        <begin position="159"/>
        <end position="183"/>
    </location>
</feature>
<feature type="transmembrane region" description="Helical" evidence="3">
    <location>
        <begin position="63"/>
        <end position="81"/>
    </location>
</feature>
<name>A0ABD6ECH9_9BILA</name>
<evidence type="ECO:0000256" key="3">
    <source>
        <dbReference type="SAM" id="Phobius"/>
    </source>
</evidence>
<feature type="region of interest" description="Disordered" evidence="2">
    <location>
        <begin position="196"/>
        <end position="231"/>
    </location>
</feature>
<feature type="transmembrane region" description="Helical" evidence="3">
    <location>
        <begin position="39"/>
        <end position="56"/>
    </location>
</feature>
<reference evidence="5 6" key="1">
    <citation type="submission" date="2024-08" db="EMBL/GenBank/DDBJ databases">
        <title>Gnathostoma spinigerum genome.</title>
        <authorList>
            <person name="Gonzalez-Bertolin B."/>
            <person name="Monzon S."/>
            <person name="Zaballos A."/>
            <person name="Jimenez P."/>
            <person name="Dekumyoy P."/>
            <person name="Varona S."/>
            <person name="Cuesta I."/>
            <person name="Sumanam S."/>
            <person name="Adisakwattana P."/>
            <person name="Gasser R.B."/>
            <person name="Hernandez-Gonzalez A."/>
            <person name="Young N.D."/>
            <person name="Perteguer M.J."/>
        </authorList>
    </citation>
    <scope>NUCLEOTIDE SEQUENCE [LARGE SCALE GENOMIC DNA]</scope>
    <source>
        <strain evidence="5">AL3</strain>
        <tissue evidence="5">Liver</tissue>
    </source>
</reference>
<dbReference type="PROSITE" id="PS50202">
    <property type="entry name" value="MSP"/>
    <property type="match status" value="1"/>
</dbReference>
<evidence type="ECO:0000313" key="5">
    <source>
        <dbReference type="EMBL" id="MFH4974518.1"/>
    </source>
</evidence>
<dbReference type="SUPFAM" id="SSF49354">
    <property type="entry name" value="PapD-like"/>
    <property type="match status" value="1"/>
</dbReference>
<keyword evidence="3" id="KW-0812">Transmembrane</keyword>